<organism evidence="1">
    <name type="scientific">Tanacetum cinerariifolium</name>
    <name type="common">Dalmatian daisy</name>
    <name type="synonym">Chrysanthemum cinerariifolium</name>
    <dbReference type="NCBI Taxonomy" id="118510"/>
    <lineage>
        <taxon>Eukaryota</taxon>
        <taxon>Viridiplantae</taxon>
        <taxon>Streptophyta</taxon>
        <taxon>Embryophyta</taxon>
        <taxon>Tracheophyta</taxon>
        <taxon>Spermatophyta</taxon>
        <taxon>Magnoliopsida</taxon>
        <taxon>eudicotyledons</taxon>
        <taxon>Gunneridae</taxon>
        <taxon>Pentapetalae</taxon>
        <taxon>asterids</taxon>
        <taxon>campanulids</taxon>
        <taxon>Asterales</taxon>
        <taxon>Asteraceae</taxon>
        <taxon>Asteroideae</taxon>
        <taxon>Anthemideae</taxon>
        <taxon>Anthemidinae</taxon>
        <taxon>Tanacetum</taxon>
    </lineage>
</organism>
<evidence type="ECO:0000313" key="1">
    <source>
        <dbReference type="EMBL" id="GEU62240.1"/>
    </source>
</evidence>
<comment type="caution">
    <text evidence="1">The sequence shown here is derived from an EMBL/GenBank/DDBJ whole genome shotgun (WGS) entry which is preliminary data.</text>
</comment>
<dbReference type="EMBL" id="BKCJ010004641">
    <property type="protein sequence ID" value="GEU62240.1"/>
    <property type="molecule type" value="Genomic_DNA"/>
</dbReference>
<gene>
    <name evidence="1" type="ORF">Tci_034218</name>
</gene>
<accession>A0A6L2LM80</accession>
<protein>
    <submittedName>
        <fullName evidence="1">Uncharacterized protein</fullName>
    </submittedName>
</protein>
<proteinExistence type="predicted"/>
<reference evidence="1" key="1">
    <citation type="journal article" date="2019" name="Sci. Rep.">
        <title>Draft genome of Tanacetum cinerariifolium, the natural source of mosquito coil.</title>
        <authorList>
            <person name="Yamashiro T."/>
            <person name="Shiraishi A."/>
            <person name="Satake H."/>
            <person name="Nakayama K."/>
        </authorList>
    </citation>
    <scope>NUCLEOTIDE SEQUENCE</scope>
</reference>
<sequence length="623" mass="71460">MTSFGYRLNPRYAIKECSSCGTLYTRNCSCSKGNVEDKILVPKPPKNYARCAKCGHPVNGPYCQGCALLREKLEEDLVSYFQNFQNISKSSDDSTNVVNAPREPIVVKQDHGVNPSHIDKCCCEYGNALDGIFCQQCISFQCQPTNKEYYHEQNSCYNSNSFGFDHYQPPQYTVNHPIFNAHNDFLNSQNELSIAQNTIMEQMTTLTSMCEMVCQIFQKKQEEKRIEGEQAANARYWKIPACCDDDDDYDSVITPILSTEETDNSLSIPDTMCDVHLDNNHTPLEAKDHFEIVINSNDDNSSSDDDSLYKENIKYVEASPHDSELVTFKAAEIVISKEEEIEDDNLREKLLNVHLLIANIEALKDNPTQSSEFLTKSSSTSPKSFLEETNTFHNSLPEFENFYFDLEEISSGSATTHSDISLLDYEAFSFDDDYIKEISSGSTNTHSDISLFEYDSFTFDPSNDQCPPTDRSDFTHEKFVDELAHIISLPEYDHFYFWNLPDPGELMFILNFGIRKNLSTTRVNLPIEDDHSPLLAYVVWIFLAYLTYPVIPPYLYQFGNEDTIFDPGITINHFYSFKPGLSHWYGDFKKFNTHRCHLNEWPMIINGKNTPILDVLLFHFYPP</sequence>
<dbReference type="AlphaFoldDB" id="A0A6L2LM80"/>
<name>A0A6L2LM80_TANCI</name>